<sequence>MGTVFLIAAAAPGGGRSAAASKLDADRRTAAAPRTLGDCQCPPGLRLAHPHGRTSRASSAPPRRPIVLRLQLCSSSCFGAGTAIAYHNHHYCDRE</sequence>
<evidence type="ECO:0000313" key="1">
    <source>
        <dbReference type="EMBL" id="KAF0923652.1"/>
    </source>
</evidence>
<proteinExistence type="predicted"/>
<gene>
    <name evidence="1" type="ORF">E2562_006632</name>
</gene>
<dbReference type="EMBL" id="SPHZ02000003">
    <property type="protein sequence ID" value="KAF0923652.1"/>
    <property type="molecule type" value="Genomic_DNA"/>
</dbReference>
<reference evidence="1 2" key="1">
    <citation type="submission" date="2019-11" db="EMBL/GenBank/DDBJ databases">
        <title>Whole genome sequence of Oryza granulata.</title>
        <authorList>
            <person name="Li W."/>
        </authorList>
    </citation>
    <scope>NUCLEOTIDE SEQUENCE [LARGE SCALE GENOMIC DNA]</scope>
    <source>
        <strain evidence="2">cv. Menghai</strain>
        <tissue evidence="1">Leaf</tissue>
    </source>
</reference>
<protein>
    <submittedName>
        <fullName evidence="1">Uncharacterized protein</fullName>
    </submittedName>
</protein>
<accession>A0A6G1EGX5</accession>
<evidence type="ECO:0000313" key="2">
    <source>
        <dbReference type="Proteomes" id="UP000479710"/>
    </source>
</evidence>
<organism evidence="1 2">
    <name type="scientific">Oryza meyeriana var. granulata</name>
    <dbReference type="NCBI Taxonomy" id="110450"/>
    <lineage>
        <taxon>Eukaryota</taxon>
        <taxon>Viridiplantae</taxon>
        <taxon>Streptophyta</taxon>
        <taxon>Embryophyta</taxon>
        <taxon>Tracheophyta</taxon>
        <taxon>Spermatophyta</taxon>
        <taxon>Magnoliopsida</taxon>
        <taxon>Liliopsida</taxon>
        <taxon>Poales</taxon>
        <taxon>Poaceae</taxon>
        <taxon>BOP clade</taxon>
        <taxon>Oryzoideae</taxon>
        <taxon>Oryzeae</taxon>
        <taxon>Oryzinae</taxon>
        <taxon>Oryza</taxon>
        <taxon>Oryza meyeriana</taxon>
    </lineage>
</organism>
<keyword evidence="2" id="KW-1185">Reference proteome</keyword>
<comment type="caution">
    <text evidence="1">The sequence shown here is derived from an EMBL/GenBank/DDBJ whole genome shotgun (WGS) entry which is preliminary data.</text>
</comment>
<dbReference type="Proteomes" id="UP000479710">
    <property type="component" value="Unassembled WGS sequence"/>
</dbReference>
<name>A0A6G1EGX5_9ORYZ</name>
<dbReference type="AlphaFoldDB" id="A0A6G1EGX5"/>